<dbReference type="Proteomes" id="UP000186883">
    <property type="component" value="Unassembled WGS sequence"/>
</dbReference>
<organism evidence="2 4">
    <name type="scientific">Amycolatopsis regifaucium</name>
    <dbReference type="NCBI Taxonomy" id="546365"/>
    <lineage>
        <taxon>Bacteria</taxon>
        <taxon>Bacillati</taxon>
        <taxon>Actinomycetota</taxon>
        <taxon>Actinomycetes</taxon>
        <taxon>Pseudonocardiales</taxon>
        <taxon>Pseudonocardiaceae</taxon>
        <taxon>Amycolatopsis</taxon>
    </lineage>
</organism>
<protein>
    <submittedName>
        <fullName evidence="2">Peroxidase</fullName>
    </submittedName>
</protein>
<dbReference type="AlphaFoldDB" id="A0A154MLD9"/>
<dbReference type="RefSeq" id="WP_061987956.1">
    <property type="nucleotide sequence ID" value="NZ_FOPQ01000025.1"/>
</dbReference>
<feature type="domain" description="Carboxymuconolactone decarboxylase-like" evidence="1">
    <location>
        <begin position="25"/>
        <end position="86"/>
    </location>
</feature>
<evidence type="ECO:0000313" key="2">
    <source>
        <dbReference type="EMBL" id="KZB84179.1"/>
    </source>
</evidence>
<dbReference type="Pfam" id="PF02627">
    <property type="entry name" value="CMD"/>
    <property type="match status" value="1"/>
</dbReference>
<dbReference type="InterPro" id="IPR003779">
    <property type="entry name" value="CMD-like"/>
</dbReference>
<dbReference type="InterPro" id="IPR004675">
    <property type="entry name" value="AhpD_core"/>
</dbReference>
<evidence type="ECO:0000313" key="3">
    <source>
        <dbReference type="EMBL" id="OKA08671.1"/>
    </source>
</evidence>
<keyword evidence="5" id="KW-1185">Reference proteome</keyword>
<reference evidence="2 4" key="1">
    <citation type="submission" date="2015-12" db="EMBL/GenBank/DDBJ databases">
        <title>Amycolatopsis regifaucium genome sequencing and assembly.</title>
        <authorList>
            <person name="Mayilraj S."/>
        </authorList>
    </citation>
    <scope>NUCLEOTIDE SEQUENCE [LARGE SCALE GENOMIC DNA]</scope>
    <source>
        <strain evidence="2 4">GY080</strain>
    </source>
</reference>
<dbReference type="PANTHER" id="PTHR35446:SF2">
    <property type="entry name" value="CARBOXYMUCONOLACTONE DECARBOXYLASE-LIKE DOMAIN-CONTAINING PROTEIN"/>
    <property type="match status" value="1"/>
</dbReference>
<comment type="caution">
    <text evidence="2">The sequence shown here is derived from an EMBL/GenBank/DDBJ whole genome shotgun (WGS) entry which is preliminary data.</text>
</comment>
<dbReference type="Proteomes" id="UP000076321">
    <property type="component" value="Unassembled WGS sequence"/>
</dbReference>
<dbReference type="InterPro" id="IPR029032">
    <property type="entry name" value="AhpD-like"/>
</dbReference>
<dbReference type="OrthoDB" id="122912at2"/>
<evidence type="ECO:0000313" key="5">
    <source>
        <dbReference type="Proteomes" id="UP000186883"/>
    </source>
</evidence>
<dbReference type="NCBIfam" id="TIGR00778">
    <property type="entry name" value="ahpD_dom"/>
    <property type="match status" value="1"/>
</dbReference>
<evidence type="ECO:0000259" key="1">
    <source>
        <dbReference type="Pfam" id="PF02627"/>
    </source>
</evidence>
<gene>
    <name evidence="3" type="ORF">ATP06_0211490</name>
    <name evidence="2" type="ORF">AVL48_34390</name>
</gene>
<proteinExistence type="predicted"/>
<keyword evidence="2" id="KW-0575">Peroxidase</keyword>
<keyword evidence="2" id="KW-0560">Oxidoreductase</keyword>
<dbReference type="EMBL" id="LQCI01000017">
    <property type="protein sequence ID" value="KZB84179.1"/>
    <property type="molecule type" value="Genomic_DNA"/>
</dbReference>
<accession>A0A154MLD9</accession>
<dbReference type="SUPFAM" id="SSF69118">
    <property type="entry name" value="AhpD-like"/>
    <property type="match status" value="1"/>
</dbReference>
<reference evidence="3 5" key="2">
    <citation type="submission" date="2016-11" db="EMBL/GenBank/DDBJ databases">
        <title>Genome sequencing of Amycolatopsis regifaucium.</title>
        <authorList>
            <person name="Mayilraj S."/>
            <person name="Kaur N."/>
        </authorList>
    </citation>
    <scope>NUCLEOTIDE SEQUENCE [LARGE SCALE GENOMIC DNA]</scope>
    <source>
        <strain evidence="3 5">GY080</strain>
    </source>
</reference>
<evidence type="ECO:0000313" key="4">
    <source>
        <dbReference type="Proteomes" id="UP000076321"/>
    </source>
</evidence>
<dbReference type="PANTHER" id="PTHR35446">
    <property type="entry name" value="SI:CH211-175M2.5"/>
    <property type="match status" value="1"/>
</dbReference>
<dbReference type="GO" id="GO:0051920">
    <property type="term" value="F:peroxiredoxin activity"/>
    <property type="evidence" value="ECO:0007669"/>
    <property type="project" value="InterPro"/>
</dbReference>
<dbReference type="EMBL" id="LOBU02000011">
    <property type="protein sequence ID" value="OKA08671.1"/>
    <property type="molecule type" value="Genomic_DNA"/>
</dbReference>
<dbReference type="Gene3D" id="1.20.1290.10">
    <property type="entry name" value="AhpD-like"/>
    <property type="match status" value="1"/>
</dbReference>
<sequence length="181" mass="19223">MSYLESLPTDATLLQVFQKFPAPASRLLDLHELVMRAPSAFDAGERELIAAYVSGVNDCQYCHGVHTVTAEAFGVPEGLLAAALADLDSSPVDGRMKPVLAYVGKLTRSPSKMTDADAEAVFAAGWDEAALHDAVLVCALFNFMNRMVEGLGIRADAAYAKTSGVRLKDGGYAGLARLLDS</sequence>
<name>A0A154MLD9_9PSEU</name>